<gene>
    <name evidence="1" type="ORF">SS50377_18237</name>
    <name evidence="2" type="ORF">SS50377_22575</name>
</gene>
<dbReference type="EMBL" id="AUWU02000003">
    <property type="protein sequence ID" value="KAH0574958.1"/>
    <property type="molecule type" value="Genomic_DNA"/>
</dbReference>
<protein>
    <submittedName>
        <fullName evidence="1">Uncharacterized protein</fullName>
    </submittedName>
</protein>
<evidence type="ECO:0000313" key="3">
    <source>
        <dbReference type="Proteomes" id="UP000018208"/>
    </source>
</evidence>
<accession>V6LCF7</accession>
<organism evidence="1">
    <name type="scientific">Spironucleus salmonicida</name>
    <dbReference type="NCBI Taxonomy" id="348837"/>
    <lineage>
        <taxon>Eukaryota</taxon>
        <taxon>Metamonada</taxon>
        <taxon>Diplomonadida</taxon>
        <taxon>Hexamitidae</taxon>
        <taxon>Hexamitinae</taxon>
        <taxon>Spironucleus</taxon>
    </lineage>
</organism>
<evidence type="ECO:0000313" key="1">
    <source>
        <dbReference type="EMBL" id="EST41933.1"/>
    </source>
</evidence>
<dbReference type="EMBL" id="KI546166">
    <property type="protein sequence ID" value="EST41933.1"/>
    <property type="molecule type" value="Genomic_DNA"/>
</dbReference>
<reference evidence="2" key="2">
    <citation type="submission" date="2020-12" db="EMBL/GenBank/DDBJ databases">
        <title>New Spironucleus salmonicida genome in near-complete chromosomes.</title>
        <authorList>
            <person name="Xu F."/>
            <person name="Kurt Z."/>
            <person name="Jimenez-Gonzalez A."/>
            <person name="Astvaldsson A."/>
            <person name="Andersson J.O."/>
            <person name="Svard S.G."/>
        </authorList>
    </citation>
    <scope>NUCLEOTIDE SEQUENCE</scope>
    <source>
        <strain evidence="2">ATCC 50377</strain>
    </source>
</reference>
<dbReference type="VEuPathDB" id="GiardiaDB:SS50377_22575"/>
<dbReference type="Proteomes" id="UP000018208">
    <property type="component" value="Unassembled WGS sequence"/>
</dbReference>
<dbReference type="AlphaFoldDB" id="V6LCF7"/>
<proteinExistence type="predicted"/>
<sequence length="168" mass="19886">MPYYYNQGKFVPITPIRYELANDAAKYVDPTFQNSHTSNLQKIESHFQDKNWEARSAFLPFLVKKTLKLDHQKVIIEDDLASRKSLDQKATFKGWKKERINIARRQQIEMIGDDLTLSKPDRALVNSRNGDFAYMQKSFFPTLPVQQRRRRPHQVNLNTYFFSQTEKL</sequence>
<evidence type="ECO:0000313" key="2">
    <source>
        <dbReference type="EMBL" id="KAH0574958.1"/>
    </source>
</evidence>
<reference evidence="1 2" key="1">
    <citation type="journal article" date="2014" name="PLoS Genet.">
        <title>The Genome of Spironucleus salmonicida Highlights a Fish Pathogen Adapted to Fluctuating Environments.</title>
        <authorList>
            <person name="Xu F."/>
            <person name="Jerlstrom-Hultqvist J."/>
            <person name="Einarsson E."/>
            <person name="Astvaldsson A."/>
            <person name="Svard S.G."/>
            <person name="Andersson J.O."/>
        </authorList>
    </citation>
    <scope>NUCLEOTIDE SEQUENCE</scope>
    <source>
        <strain evidence="2">ATCC 50377</strain>
    </source>
</reference>
<name>V6LCF7_9EUKA</name>
<keyword evidence="3" id="KW-1185">Reference proteome</keyword>